<reference evidence="3 4" key="1">
    <citation type="journal article" date="2016" name="Genome Announc.">
        <title>Genome Sequence of Madurella mycetomatis mm55, Isolated from a Human Mycetoma Case in Sudan.</title>
        <authorList>
            <person name="Smit S."/>
            <person name="Derks M.F."/>
            <person name="Bervoets S."/>
            <person name="Fahal A."/>
            <person name="van Leeuwen W."/>
            <person name="van Belkum A."/>
            <person name="van de Sande W.W."/>
        </authorList>
    </citation>
    <scope>NUCLEOTIDE SEQUENCE [LARGE SCALE GENOMIC DNA]</scope>
    <source>
        <strain evidence="4">mm55</strain>
    </source>
</reference>
<dbReference type="PANTHER" id="PTHR13847:SF129">
    <property type="entry name" value="FAD DEPENDENT OXIDOREDUCTASE"/>
    <property type="match status" value="1"/>
</dbReference>
<dbReference type="Gene3D" id="3.30.9.10">
    <property type="entry name" value="D-Amino Acid Oxidase, subunit A, domain 2"/>
    <property type="match status" value="1"/>
</dbReference>
<accession>A0A175WGY7</accession>
<dbReference type="PANTHER" id="PTHR13847">
    <property type="entry name" value="SARCOSINE DEHYDROGENASE-RELATED"/>
    <property type="match status" value="1"/>
</dbReference>
<feature type="domain" description="FAD dependent oxidoreductase" evidence="2">
    <location>
        <begin position="49"/>
        <end position="461"/>
    </location>
</feature>
<gene>
    <name evidence="3" type="ORF">MMYC01_200594</name>
</gene>
<dbReference type="GO" id="GO:0005737">
    <property type="term" value="C:cytoplasm"/>
    <property type="evidence" value="ECO:0007669"/>
    <property type="project" value="TreeGrafter"/>
</dbReference>
<organism evidence="3 4">
    <name type="scientific">Madurella mycetomatis</name>
    <dbReference type="NCBI Taxonomy" id="100816"/>
    <lineage>
        <taxon>Eukaryota</taxon>
        <taxon>Fungi</taxon>
        <taxon>Dikarya</taxon>
        <taxon>Ascomycota</taxon>
        <taxon>Pezizomycotina</taxon>
        <taxon>Sordariomycetes</taxon>
        <taxon>Sordariomycetidae</taxon>
        <taxon>Sordariales</taxon>
        <taxon>Sordariales incertae sedis</taxon>
        <taxon>Madurella</taxon>
    </lineage>
</organism>
<evidence type="ECO:0000256" key="1">
    <source>
        <dbReference type="SAM" id="MobiDB-lite"/>
    </source>
</evidence>
<proteinExistence type="predicted"/>
<dbReference type="EMBL" id="LCTW02000007">
    <property type="protein sequence ID" value="KXX82812.1"/>
    <property type="molecule type" value="Genomic_DNA"/>
</dbReference>
<dbReference type="InterPro" id="IPR036188">
    <property type="entry name" value="FAD/NAD-bd_sf"/>
</dbReference>
<dbReference type="SUPFAM" id="SSF51905">
    <property type="entry name" value="FAD/NAD(P)-binding domain"/>
    <property type="match status" value="1"/>
</dbReference>
<protein>
    <submittedName>
        <fullName evidence="3">tRNA 5-methylaminomethyl-2-thiouridine biosynthesis bifunctional protein MnmC</fullName>
    </submittedName>
</protein>
<evidence type="ECO:0000259" key="2">
    <source>
        <dbReference type="Pfam" id="PF01266"/>
    </source>
</evidence>
<dbReference type="InterPro" id="IPR006076">
    <property type="entry name" value="FAD-dep_OxRdtase"/>
</dbReference>
<dbReference type="Pfam" id="PF01266">
    <property type="entry name" value="DAO"/>
    <property type="match status" value="1"/>
</dbReference>
<dbReference type="OrthoDB" id="429143at2759"/>
<dbReference type="STRING" id="100816.A0A175WGY7"/>
<feature type="compositionally biased region" description="Polar residues" evidence="1">
    <location>
        <begin position="8"/>
        <end position="23"/>
    </location>
</feature>
<comment type="caution">
    <text evidence="3">The sequence shown here is derived from an EMBL/GenBank/DDBJ whole genome shotgun (WGS) entry which is preliminary data.</text>
</comment>
<dbReference type="VEuPathDB" id="FungiDB:MMYC01_200594"/>
<evidence type="ECO:0000313" key="3">
    <source>
        <dbReference type="EMBL" id="KXX82812.1"/>
    </source>
</evidence>
<feature type="compositionally biased region" description="Pro residues" evidence="1">
    <location>
        <begin position="289"/>
        <end position="307"/>
    </location>
</feature>
<feature type="region of interest" description="Disordered" evidence="1">
    <location>
        <begin position="287"/>
        <end position="309"/>
    </location>
</feature>
<keyword evidence="4" id="KW-1185">Reference proteome</keyword>
<feature type="region of interest" description="Disordered" evidence="1">
    <location>
        <begin position="1"/>
        <end position="23"/>
    </location>
</feature>
<dbReference type="Proteomes" id="UP000078237">
    <property type="component" value="Unassembled WGS sequence"/>
</dbReference>
<evidence type="ECO:0000313" key="4">
    <source>
        <dbReference type="Proteomes" id="UP000078237"/>
    </source>
</evidence>
<dbReference type="AlphaFoldDB" id="A0A175WGY7"/>
<name>A0A175WGY7_9PEZI</name>
<sequence>MVIRKITDTGTTTRAGLPSANPTTSYWLHDPSPALLGHRSTADLPETADVVIVGSGITGAFAARFLKEREDQGKRVVMLEAREACWGATGRNGGHCQPLVYASAPAVAAFELEVFRFLEELVKEEGIDCDWVSLTGVHAFFSQGMFKLAAAQVERLERSHPELAAQIEVISPVGGTGKETLVSLRVPSADGVIIQKKAASLWPYKLVASILEKLLAKFPAPSFNLQTNTPVTSLSRPESGSGWILSTTRGNIAAPQVILATNGYTSHLLPAFADLIVPVRGQIGALIPPSSPTPPSPSDGSNPPAPPAKLVHSYVFAADPDPHSAAPTAPRDDYLVQRPLPGGELIFGGGRREARGFGVGEWADDELEEAVAGYLRGNLAPVLDLRRIAGGGGDDARRGTAEGDELQASFEWTGIMGYSRDAHAWVGPVPEHLGGGDGLWICAGFTGHGMPAAALSAREVVRQMTGRGGADGAEVGLPDEFRLSEERVSRARAMPRLAAGWEATNFATLVSAARFQ</sequence>
<dbReference type="Gene3D" id="3.50.50.60">
    <property type="entry name" value="FAD/NAD(P)-binding domain"/>
    <property type="match status" value="1"/>
</dbReference>